<organism evidence="2 3">
    <name type="scientific">Hibiscus trionum</name>
    <name type="common">Flower of an hour</name>
    <dbReference type="NCBI Taxonomy" id="183268"/>
    <lineage>
        <taxon>Eukaryota</taxon>
        <taxon>Viridiplantae</taxon>
        <taxon>Streptophyta</taxon>
        <taxon>Embryophyta</taxon>
        <taxon>Tracheophyta</taxon>
        <taxon>Spermatophyta</taxon>
        <taxon>Magnoliopsida</taxon>
        <taxon>eudicotyledons</taxon>
        <taxon>Gunneridae</taxon>
        <taxon>Pentapetalae</taxon>
        <taxon>rosids</taxon>
        <taxon>malvids</taxon>
        <taxon>Malvales</taxon>
        <taxon>Malvaceae</taxon>
        <taxon>Malvoideae</taxon>
        <taxon>Hibiscus</taxon>
    </lineage>
</organism>
<dbReference type="InterPro" id="IPR004332">
    <property type="entry name" value="Transposase_MuDR"/>
</dbReference>
<dbReference type="PANTHER" id="PTHR31973">
    <property type="entry name" value="POLYPROTEIN, PUTATIVE-RELATED"/>
    <property type="match status" value="1"/>
</dbReference>
<keyword evidence="3" id="KW-1185">Reference proteome</keyword>
<sequence>MLFKDGEQFKEAICKYSRCSRRELKFIKNEPNRVNAKCNASTHCPWRIYAITNRMTKCMQVRTFVEEHSCPVSFKNKNVNVKAIAEHFEKTIKDHPKMKLKEIYRKVQSELHVNVNFSACRRAKNLVSSRLAENVKEEFTNL</sequence>
<evidence type="ECO:0000259" key="1">
    <source>
        <dbReference type="Pfam" id="PF03108"/>
    </source>
</evidence>
<proteinExistence type="predicted"/>
<dbReference type="AlphaFoldDB" id="A0A9W7HFF0"/>
<accession>A0A9W7HFF0</accession>
<dbReference type="Pfam" id="PF03108">
    <property type="entry name" value="DBD_Tnp_Mut"/>
    <property type="match status" value="1"/>
</dbReference>
<reference evidence="2" key="1">
    <citation type="submission" date="2023-05" db="EMBL/GenBank/DDBJ databases">
        <title>Genome and transcriptome analyses reveal genes involved in the formation of fine ridges on petal epidermal cells in Hibiscus trionum.</title>
        <authorList>
            <person name="Koshimizu S."/>
            <person name="Masuda S."/>
            <person name="Ishii T."/>
            <person name="Shirasu K."/>
            <person name="Hoshino A."/>
            <person name="Arita M."/>
        </authorList>
    </citation>
    <scope>NUCLEOTIDE SEQUENCE</scope>
    <source>
        <strain evidence="2">Hamamatsu line</strain>
    </source>
</reference>
<dbReference type="Proteomes" id="UP001165190">
    <property type="component" value="Unassembled WGS sequence"/>
</dbReference>
<evidence type="ECO:0000313" key="2">
    <source>
        <dbReference type="EMBL" id="GMI76529.1"/>
    </source>
</evidence>
<dbReference type="OrthoDB" id="1000443at2759"/>
<name>A0A9W7HFF0_HIBTR</name>
<evidence type="ECO:0000313" key="3">
    <source>
        <dbReference type="Proteomes" id="UP001165190"/>
    </source>
</evidence>
<comment type="caution">
    <text evidence="2">The sequence shown here is derived from an EMBL/GenBank/DDBJ whole genome shotgun (WGS) entry which is preliminary data.</text>
</comment>
<dbReference type="EMBL" id="BSYR01000012">
    <property type="protein sequence ID" value="GMI76529.1"/>
    <property type="molecule type" value="Genomic_DNA"/>
</dbReference>
<dbReference type="PANTHER" id="PTHR31973:SF187">
    <property type="entry name" value="MUTATOR TRANSPOSASE MUDRA PROTEIN"/>
    <property type="match status" value="1"/>
</dbReference>
<gene>
    <name evidence="2" type="ORF">HRI_001322200</name>
</gene>
<protein>
    <submittedName>
        <fullName evidence="2">MUSTANG 7</fullName>
    </submittedName>
</protein>
<feature type="domain" description="Transposase MuDR plant" evidence="1">
    <location>
        <begin position="3"/>
        <end position="61"/>
    </location>
</feature>